<dbReference type="EMBL" id="BLQM01000316">
    <property type="protein sequence ID" value="GMH82635.1"/>
    <property type="molecule type" value="Genomic_DNA"/>
</dbReference>
<dbReference type="PANTHER" id="PTHR45661">
    <property type="entry name" value="SURFACE ANTIGEN"/>
    <property type="match status" value="1"/>
</dbReference>
<dbReference type="SUPFAM" id="SSF52058">
    <property type="entry name" value="L domain-like"/>
    <property type="match status" value="1"/>
</dbReference>
<name>A0A9W7B712_9STRA</name>
<dbReference type="AlphaFoldDB" id="A0A9W7B712"/>
<proteinExistence type="predicted"/>
<accession>A0A9W7B712</accession>
<evidence type="ECO:0000313" key="2">
    <source>
        <dbReference type="Proteomes" id="UP001162640"/>
    </source>
</evidence>
<evidence type="ECO:0000313" key="1">
    <source>
        <dbReference type="EMBL" id="GMH82635.1"/>
    </source>
</evidence>
<sequence length="203" mass="22233">MEDEEGILEVSATENSTTLMTVSTIPSAVGQFIHTVEFKRFFTPFLHYQKLTSIRVSNKEWTGVADALINEGVRNGELIVHDGNDICVTVARARTERRKLATRVIFLLNITKVVKRACKLAINLVVVDIPQGVESIGEAAFMGCPSLNTVSFPRTLSSIGEAAFTDCSSLENVDLLHTNLQELGQLAFNSCSDLKSMTIPDSL</sequence>
<protein>
    <submittedName>
        <fullName evidence="1">Uncharacterized protein</fullName>
    </submittedName>
</protein>
<organism evidence="1 2">
    <name type="scientific">Triparma laevis f. inornata</name>
    <dbReference type="NCBI Taxonomy" id="1714386"/>
    <lineage>
        <taxon>Eukaryota</taxon>
        <taxon>Sar</taxon>
        <taxon>Stramenopiles</taxon>
        <taxon>Ochrophyta</taxon>
        <taxon>Bolidophyceae</taxon>
        <taxon>Parmales</taxon>
        <taxon>Triparmaceae</taxon>
        <taxon>Triparma</taxon>
    </lineage>
</organism>
<reference evidence="2" key="1">
    <citation type="journal article" date="2023" name="Commun. Biol.">
        <title>Genome analysis of Parmales, the sister group of diatoms, reveals the evolutionary specialization of diatoms from phago-mixotrophs to photoautotrophs.</title>
        <authorList>
            <person name="Ban H."/>
            <person name="Sato S."/>
            <person name="Yoshikawa S."/>
            <person name="Yamada K."/>
            <person name="Nakamura Y."/>
            <person name="Ichinomiya M."/>
            <person name="Sato N."/>
            <person name="Blanc-Mathieu R."/>
            <person name="Endo H."/>
            <person name="Kuwata A."/>
            <person name="Ogata H."/>
        </authorList>
    </citation>
    <scope>NUCLEOTIDE SEQUENCE [LARGE SCALE GENOMIC DNA]</scope>
</reference>
<dbReference type="Proteomes" id="UP001162640">
    <property type="component" value="Unassembled WGS sequence"/>
</dbReference>
<comment type="caution">
    <text evidence="1">The sequence shown here is derived from an EMBL/GenBank/DDBJ whole genome shotgun (WGS) entry which is preliminary data.</text>
</comment>
<dbReference type="Gene3D" id="3.80.10.10">
    <property type="entry name" value="Ribonuclease Inhibitor"/>
    <property type="match status" value="1"/>
</dbReference>
<dbReference type="PANTHER" id="PTHR45661:SF3">
    <property type="entry name" value="IG-LIKE DOMAIN-CONTAINING PROTEIN"/>
    <property type="match status" value="1"/>
</dbReference>
<dbReference type="Pfam" id="PF13306">
    <property type="entry name" value="LRR_5"/>
    <property type="match status" value="1"/>
</dbReference>
<dbReference type="InterPro" id="IPR032675">
    <property type="entry name" value="LRR_dom_sf"/>
</dbReference>
<gene>
    <name evidence="1" type="ORF">TL16_g09325</name>
</gene>
<dbReference type="InterPro" id="IPR026906">
    <property type="entry name" value="LRR_5"/>
</dbReference>
<dbReference type="InterPro" id="IPR053139">
    <property type="entry name" value="Surface_bspA-like"/>
</dbReference>